<evidence type="ECO:0000256" key="6">
    <source>
        <dbReference type="ARBA" id="ARBA00023315"/>
    </source>
</evidence>
<name>A0ABW5QLQ9_9HYPH</name>
<dbReference type="Gene3D" id="3.40.630.30">
    <property type="match status" value="1"/>
</dbReference>
<comment type="catalytic activity">
    <reaction evidence="8 9">
        <text>kanamycin B + acetyl-CoA = N(6')-acetylkanamycin B + CoA + H(+)</text>
        <dbReference type="Rhea" id="RHEA:16449"/>
        <dbReference type="ChEBI" id="CHEBI:15378"/>
        <dbReference type="ChEBI" id="CHEBI:57287"/>
        <dbReference type="ChEBI" id="CHEBI:57288"/>
        <dbReference type="ChEBI" id="CHEBI:58390"/>
        <dbReference type="ChEBI" id="CHEBI:58549"/>
        <dbReference type="EC" id="2.3.1.82"/>
    </reaction>
</comment>
<comment type="function">
    <text evidence="9">Catalyzes the transfer of an acetyl group from acetyl-CoA to the 6'-amino group of aminoglycoside molecules conferring resistance to antibiotics containing the purpurosamine ring.</text>
</comment>
<dbReference type="SUPFAM" id="SSF55729">
    <property type="entry name" value="Acyl-CoA N-acyltransferases (Nat)"/>
    <property type="match status" value="1"/>
</dbReference>
<protein>
    <recommendedName>
        <fullName evidence="3 9">Aminoglycoside N(6')-acetyltransferase type 1</fullName>
        <ecNumber evidence="2 9">2.3.1.82</ecNumber>
    </recommendedName>
    <alternativeName>
        <fullName evidence="7 9">Aminoglycoside resistance protein</fullName>
    </alternativeName>
</protein>
<dbReference type="GO" id="GO:0047663">
    <property type="term" value="F:aminoglycoside 6'-N-acetyltransferase activity"/>
    <property type="evidence" value="ECO:0007669"/>
    <property type="project" value="UniProtKB-EC"/>
</dbReference>
<evidence type="ECO:0000256" key="2">
    <source>
        <dbReference type="ARBA" id="ARBA00012888"/>
    </source>
</evidence>
<dbReference type="PIRSF" id="PIRSF000452">
    <property type="entry name" value="6-N-acetyltransf"/>
    <property type="match status" value="1"/>
</dbReference>
<evidence type="ECO:0000256" key="8">
    <source>
        <dbReference type="ARBA" id="ARBA00048923"/>
    </source>
</evidence>
<dbReference type="EC" id="2.3.1.82" evidence="2 9"/>
<keyword evidence="5 9" id="KW-0046">Antibiotic resistance</keyword>
<feature type="domain" description="N-acetyltransferase" evidence="10">
    <location>
        <begin position="1"/>
        <end position="148"/>
    </location>
</feature>
<evidence type="ECO:0000256" key="4">
    <source>
        <dbReference type="ARBA" id="ARBA00022679"/>
    </source>
</evidence>
<keyword evidence="12" id="KW-1185">Reference proteome</keyword>
<organism evidence="11 12">
    <name type="scientific">Devosia albogilva</name>
    <dbReference type="NCBI Taxonomy" id="429726"/>
    <lineage>
        <taxon>Bacteria</taxon>
        <taxon>Pseudomonadati</taxon>
        <taxon>Pseudomonadota</taxon>
        <taxon>Alphaproteobacteria</taxon>
        <taxon>Hyphomicrobiales</taxon>
        <taxon>Devosiaceae</taxon>
        <taxon>Devosia</taxon>
    </lineage>
</organism>
<keyword evidence="4 9" id="KW-0808">Transferase</keyword>
<keyword evidence="6 9" id="KW-0012">Acyltransferase</keyword>
<evidence type="ECO:0000256" key="9">
    <source>
        <dbReference type="PIRNR" id="PIRNR000452"/>
    </source>
</evidence>
<comment type="subunit">
    <text evidence="1 9">Homodimer.</text>
</comment>
<dbReference type="EMBL" id="JBHUNP010000001">
    <property type="protein sequence ID" value="MFD2648507.1"/>
    <property type="molecule type" value="Genomic_DNA"/>
</dbReference>
<dbReference type="PANTHER" id="PTHR43877">
    <property type="entry name" value="AMINOALKYLPHOSPHONATE N-ACETYLTRANSFERASE-RELATED-RELATED"/>
    <property type="match status" value="1"/>
</dbReference>
<dbReference type="InterPro" id="IPR000182">
    <property type="entry name" value="GNAT_dom"/>
</dbReference>
<evidence type="ECO:0000313" key="11">
    <source>
        <dbReference type="EMBL" id="MFD2648507.1"/>
    </source>
</evidence>
<proteinExistence type="predicted"/>
<sequence length="148" mass="16387">MKIVPLTEANAAEWLELRLALWPDTSRQEHEAEITQILAALGDTFSILAQDREGAALGFVEASLRRDYVNGTDTSPVAFLEGIYVVPQARGRGVARALVAATETWAREQGCIEFASDALLDNVDSHAMHRALGFEETERVVFFRKVLK</sequence>
<dbReference type="CDD" id="cd04301">
    <property type="entry name" value="NAT_SF"/>
    <property type="match status" value="1"/>
</dbReference>
<accession>A0ABW5QLQ9</accession>
<dbReference type="InterPro" id="IPR050832">
    <property type="entry name" value="Bact_Acetyltransf"/>
</dbReference>
<evidence type="ECO:0000256" key="1">
    <source>
        <dbReference type="ARBA" id="ARBA00011738"/>
    </source>
</evidence>
<evidence type="ECO:0000313" key="12">
    <source>
        <dbReference type="Proteomes" id="UP001597521"/>
    </source>
</evidence>
<dbReference type="PROSITE" id="PS51186">
    <property type="entry name" value="GNAT"/>
    <property type="match status" value="1"/>
</dbReference>
<reference evidence="12" key="1">
    <citation type="journal article" date="2019" name="Int. J. Syst. Evol. Microbiol.">
        <title>The Global Catalogue of Microorganisms (GCM) 10K type strain sequencing project: providing services to taxonomists for standard genome sequencing and annotation.</title>
        <authorList>
            <consortium name="The Broad Institute Genomics Platform"/>
            <consortium name="The Broad Institute Genome Sequencing Center for Infectious Disease"/>
            <person name="Wu L."/>
            <person name="Ma J."/>
        </authorList>
    </citation>
    <scope>NUCLEOTIDE SEQUENCE [LARGE SCALE GENOMIC DNA]</scope>
    <source>
        <strain evidence="12">CCM 7427</strain>
    </source>
</reference>
<dbReference type="NCBIfam" id="NF043067">
    <property type="entry name" value="AAC_6p_group_E"/>
    <property type="match status" value="1"/>
</dbReference>
<comment type="caution">
    <text evidence="11">The sequence shown here is derived from an EMBL/GenBank/DDBJ whole genome shotgun (WGS) entry which is preliminary data.</text>
</comment>
<evidence type="ECO:0000256" key="3">
    <source>
        <dbReference type="ARBA" id="ARBA00017677"/>
    </source>
</evidence>
<evidence type="ECO:0000259" key="10">
    <source>
        <dbReference type="PROSITE" id="PS51186"/>
    </source>
</evidence>
<dbReference type="Pfam" id="PF00583">
    <property type="entry name" value="Acetyltransf_1"/>
    <property type="match status" value="1"/>
</dbReference>
<dbReference type="Proteomes" id="UP001597521">
    <property type="component" value="Unassembled WGS sequence"/>
</dbReference>
<gene>
    <name evidence="11" type="primary">aac(6')</name>
    <name evidence="11" type="ORF">ACFSX5_11960</name>
</gene>
<dbReference type="InterPro" id="IPR024170">
    <property type="entry name" value="Aminoglycoside_N6-AcTrfrase"/>
</dbReference>
<dbReference type="RefSeq" id="WP_386835634.1">
    <property type="nucleotide sequence ID" value="NZ_JBHUNP010000001.1"/>
</dbReference>
<dbReference type="InterPro" id="IPR016181">
    <property type="entry name" value="Acyl_CoA_acyltransferase"/>
</dbReference>
<evidence type="ECO:0000256" key="5">
    <source>
        <dbReference type="ARBA" id="ARBA00023251"/>
    </source>
</evidence>
<evidence type="ECO:0000256" key="7">
    <source>
        <dbReference type="ARBA" id="ARBA00029660"/>
    </source>
</evidence>